<reference evidence="1 2" key="1">
    <citation type="submission" date="2019-08" db="EMBL/GenBank/DDBJ databases">
        <title>Complete genome sequence of Candidatus Uab amorphum.</title>
        <authorList>
            <person name="Shiratori T."/>
            <person name="Suzuki S."/>
            <person name="Kakizawa Y."/>
            <person name="Ishida K."/>
        </authorList>
    </citation>
    <scope>NUCLEOTIDE SEQUENCE [LARGE SCALE GENOMIC DNA]</scope>
    <source>
        <strain evidence="1 2">SRT547</strain>
    </source>
</reference>
<dbReference type="Proteomes" id="UP000326354">
    <property type="component" value="Chromosome"/>
</dbReference>
<accession>A0A5S9IN24</accession>
<evidence type="ECO:0000313" key="2">
    <source>
        <dbReference type="Proteomes" id="UP000326354"/>
    </source>
</evidence>
<dbReference type="AlphaFoldDB" id="A0A5S9IN24"/>
<dbReference type="EMBL" id="AP019860">
    <property type="protein sequence ID" value="BBM84557.1"/>
    <property type="molecule type" value="Genomic_DNA"/>
</dbReference>
<name>A0A5S9IN24_UABAM</name>
<keyword evidence="2" id="KW-1185">Reference proteome</keyword>
<evidence type="ECO:0000313" key="1">
    <source>
        <dbReference type="EMBL" id="BBM84557.1"/>
    </source>
</evidence>
<organism evidence="1 2">
    <name type="scientific">Uabimicrobium amorphum</name>
    <dbReference type="NCBI Taxonomy" id="2596890"/>
    <lineage>
        <taxon>Bacteria</taxon>
        <taxon>Pseudomonadati</taxon>
        <taxon>Planctomycetota</taxon>
        <taxon>Candidatus Uabimicrobiia</taxon>
        <taxon>Candidatus Uabimicrobiales</taxon>
        <taxon>Candidatus Uabimicrobiaceae</taxon>
        <taxon>Candidatus Uabimicrobium</taxon>
    </lineage>
</organism>
<sequence length="289" mass="32743">MKYIFLFFILSTTVFSDSGEDFIRFKMKLKSFTTKKTNADDDKVLGLFYSYKNAHDPYFIVYRSKERDGKTIKQSCRITSYLTNKVGDTEKVDEIICEENLTFGDEVRVVIHAYDADGSQDVSPGTLTGDDAKKYATEKSAAKPLILYTIAATSAHAINYFSNTEITKIANDLLYNLVIKYMEDNALEVTAETIKLALTKVISGTTITVAISAITVVAGAYTYNISDDDYLGSTEIIINANYNFKRLQRLQKTNANTFKFTEEKRKIIKNNLSEIEIEIEEETSFFIEK</sequence>
<dbReference type="KEGG" id="uam:UABAM_02918"/>
<proteinExistence type="predicted"/>
<protein>
    <submittedName>
        <fullName evidence="1">Uncharacterized protein</fullName>
    </submittedName>
</protein>
<dbReference type="RefSeq" id="WP_151968702.1">
    <property type="nucleotide sequence ID" value="NZ_AP019860.1"/>
</dbReference>
<gene>
    <name evidence="1" type="ORF">UABAM_02918</name>
</gene>